<dbReference type="RefSeq" id="WP_380656675.1">
    <property type="nucleotide sequence ID" value="NZ_JBHRVQ010000001.1"/>
</dbReference>
<comment type="function">
    <text evidence="8">Transfers a GMP moiety from GTP to Mo-molybdopterin (Mo-MPT) cofactor (Moco or molybdenum cofactor) to form Mo-molybdopterin guanine dinucleotide (Mo-MGD) cofactor.</text>
</comment>
<keyword evidence="3 8" id="KW-0479">Metal-binding</keyword>
<evidence type="ECO:0000313" key="11">
    <source>
        <dbReference type="Proteomes" id="UP001595637"/>
    </source>
</evidence>
<keyword evidence="4 8" id="KW-0547">Nucleotide-binding</keyword>
<evidence type="ECO:0000256" key="7">
    <source>
        <dbReference type="ARBA" id="ARBA00023150"/>
    </source>
</evidence>
<dbReference type="Pfam" id="PF12804">
    <property type="entry name" value="NTP_transf_3"/>
    <property type="match status" value="1"/>
</dbReference>
<dbReference type="EC" id="2.7.7.77" evidence="8"/>
<feature type="binding site" evidence="8">
    <location>
        <position position="98"/>
    </location>
    <ligand>
        <name>GTP</name>
        <dbReference type="ChEBI" id="CHEBI:37565"/>
    </ligand>
</feature>
<feature type="binding site" evidence="8">
    <location>
        <begin position="9"/>
        <end position="11"/>
    </location>
    <ligand>
        <name>GTP</name>
        <dbReference type="ChEBI" id="CHEBI:37565"/>
    </ligand>
</feature>
<dbReference type="CDD" id="cd02503">
    <property type="entry name" value="MobA"/>
    <property type="match status" value="1"/>
</dbReference>
<evidence type="ECO:0000256" key="3">
    <source>
        <dbReference type="ARBA" id="ARBA00022723"/>
    </source>
</evidence>
<organism evidence="10 11">
    <name type="scientific">Salinicoccus sesuvii</name>
    <dbReference type="NCBI Taxonomy" id="868281"/>
    <lineage>
        <taxon>Bacteria</taxon>
        <taxon>Bacillati</taxon>
        <taxon>Bacillota</taxon>
        <taxon>Bacilli</taxon>
        <taxon>Bacillales</taxon>
        <taxon>Staphylococcaceae</taxon>
        <taxon>Salinicoccus</taxon>
    </lineage>
</organism>
<keyword evidence="10" id="KW-0548">Nucleotidyltransferase</keyword>
<keyword evidence="5 8" id="KW-0460">Magnesium</keyword>
<dbReference type="Proteomes" id="UP001595637">
    <property type="component" value="Unassembled WGS sequence"/>
</dbReference>
<evidence type="ECO:0000259" key="9">
    <source>
        <dbReference type="Pfam" id="PF12804"/>
    </source>
</evidence>
<dbReference type="Gene3D" id="3.90.550.10">
    <property type="entry name" value="Spore Coat Polysaccharide Biosynthesis Protein SpsA, Chain A"/>
    <property type="match status" value="1"/>
</dbReference>
<keyword evidence="11" id="KW-1185">Reference proteome</keyword>
<dbReference type="PANTHER" id="PTHR19136:SF81">
    <property type="entry name" value="MOLYBDENUM COFACTOR GUANYLYLTRANSFERASE"/>
    <property type="match status" value="1"/>
</dbReference>
<evidence type="ECO:0000256" key="6">
    <source>
        <dbReference type="ARBA" id="ARBA00023134"/>
    </source>
</evidence>
<evidence type="ECO:0000256" key="2">
    <source>
        <dbReference type="ARBA" id="ARBA00022679"/>
    </source>
</evidence>
<dbReference type="PANTHER" id="PTHR19136">
    <property type="entry name" value="MOLYBDENUM COFACTOR GUANYLYLTRANSFERASE"/>
    <property type="match status" value="1"/>
</dbReference>
<evidence type="ECO:0000256" key="5">
    <source>
        <dbReference type="ARBA" id="ARBA00022842"/>
    </source>
</evidence>
<dbReference type="HAMAP" id="MF_00316">
    <property type="entry name" value="MobA"/>
    <property type="match status" value="1"/>
</dbReference>
<evidence type="ECO:0000256" key="8">
    <source>
        <dbReference type="HAMAP-Rule" id="MF_00316"/>
    </source>
</evidence>
<comment type="domain">
    <text evidence="8">The N-terminal domain determines nucleotide recognition and specific binding, while the C-terminal domain determines the specific binding to the target protein.</text>
</comment>
<reference evidence="11" key="1">
    <citation type="journal article" date="2019" name="Int. J. Syst. Evol. Microbiol.">
        <title>The Global Catalogue of Microorganisms (GCM) 10K type strain sequencing project: providing services to taxonomists for standard genome sequencing and annotation.</title>
        <authorList>
            <consortium name="The Broad Institute Genomics Platform"/>
            <consortium name="The Broad Institute Genome Sequencing Center for Infectious Disease"/>
            <person name="Wu L."/>
            <person name="Ma J."/>
        </authorList>
    </citation>
    <scope>NUCLEOTIDE SEQUENCE [LARGE SCALE GENOMIC DNA]</scope>
    <source>
        <strain evidence="11">CCM 7756</strain>
    </source>
</reference>
<feature type="binding site" evidence="8">
    <location>
        <position position="21"/>
    </location>
    <ligand>
        <name>GTP</name>
        <dbReference type="ChEBI" id="CHEBI:37565"/>
    </ligand>
</feature>
<sequence length="202" mass="22736">MKKTIGVVLAGGNSTRFGEDKAFFKLEGKPMYRHVVDTIWTSGVVDEVIISTNQRLAECFEDMDTIVDGNFQDCGPLGGLHEVSRAFPEDCLLVVSCDTPHVSPEWLRILGSRAAAYPDALIVTKAQDRLHPLIGIYQGSGLSDTLRHLIDRGRLSMRGLFEERQTIEVDAAFYDIDEKIFTNINRKTDIRLRGYESGEHYR</sequence>
<comment type="catalytic activity">
    <reaction evidence="8">
        <text>Mo-molybdopterin + GTP + H(+) = Mo-molybdopterin guanine dinucleotide + diphosphate</text>
        <dbReference type="Rhea" id="RHEA:34243"/>
        <dbReference type="ChEBI" id="CHEBI:15378"/>
        <dbReference type="ChEBI" id="CHEBI:33019"/>
        <dbReference type="ChEBI" id="CHEBI:37565"/>
        <dbReference type="ChEBI" id="CHEBI:71302"/>
        <dbReference type="ChEBI" id="CHEBI:71310"/>
        <dbReference type="EC" id="2.7.7.77"/>
    </reaction>
</comment>
<comment type="cofactor">
    <cofactor evidence="8">
        <name>Mg(2+)</name>
        <dbReference type="ChEBI" id="CHEBI:18420"/>
    </cofactor>
</comment>
<evidence type="ECO:0000313" key="10">
    <source>
        <dbReference type="EMBL" id="MFC3389465.1"/>
    </source>
</evidence>
<protein>
    <recommendedName>
        <fullName evidence="8">Probable molybdenum cofactor guanylyltransferase</fullName>
        <shortName evidence="8">MoCo guanylyltransferase</shortName>
        <ecNumber evidence="8">2.7.7.77</ecNumber>
    </recommendedName>
    <alternativeName>
        <fullName evidence="8">GTP:molybdopterin guanylyltransferase</fullName>
    </alternativeName>
    <alternativeName>
        <fullName evidence="8">Mo-MPT guanylyltransferase</fullName>
    </alternativeName>
    <alternativeName>
        <fullName evidence="8">Molybdopterin guanylyltransferase</fullName>
    </alternativeName>
    <alternativeName>
        <fullName evidence="8">Molybdopterin-guanine dinucleotide synthase</fullName>
        <shortName evidence="8">MGD synthase</shortName>
    </alternativeName>
</protein>
<dbReference type="SUPFAM" id="SSF53448">
    <property type="entry name" value="Nucleotide-diphospho-sugar transferases"/>
    <property type="match status" value="1"/>
</dbReference>
<comment type="caution">
    <text evidence="8">Lacks conserved residue(s) required for the propagation of feature annotation.</text>
</comment>
<feature type="domain" description="MobA-like NTP transferase" evidence="9">
    <location>
        <begin position="6"/>
        <end position="162"/>
    </location>
</feature>
<proteinExistence type="inferred from homology"/>
<feature type="binding site" evidence="8">
    <location>
        <position position="98"/>
    </location>
    <ligand>
        <name>Mg(2+)</name>
        <dbReference type="ChEBI" id="CHEBI:18420"/>
    </ligand>
</feature>
<accession>A0ABV7NA84</accession>
<keyword evidence="6 8" id="KW-0342">GTP-binding</keyword>
<feature type="binding site" evidence="8">
    <location>
        <position position="68"/>
    </location>
    <ligand>
        <name>GTP</name>
        <dbReference type="ChEBI" id="CHEBI:37565"/>
    </ligand>
</feature>
<name>A0ABV7NA84_9STAP</name>
<keyword evidence="2 8" id="KW-0808">Transferase</keyword>
<comment type="subcellular location">
    <subcellularLocation>
        <location evidence="8">Cytoplasm</location>
    </subcellularLocation>
</comment>
<gene>
    <name evidence="8" type="primary">mobA</name>
    <name evidence="10" type="ORF">ACFOEO_12820</name>
</gene>
<comment type="caution">
    <text evidence="10">The sequence shown here is derived from an EMBL/GenBank/DDBJ whole genome shotgun (WGS) entry which is preliminary data.</text>
</comment>
<evidence type="ECO:0000256" key="4">
    <source>
        <dbReference type="ARBA" id="ARBA00022741"/>
    </source>
</evidence>
<dbReference type="InterPro" id="IPR013482">
    <property type="entry name" value="Molybde_CF_guanTrfase"/>
</dbReference>
<keyword evidence="1 8" id="KW-0963">Cytoplasm</keyword>
<evidence type="ECO:0000256" key="1">
    <source>
        <dbReference type="ARBA" id="ARBA00022490"/>
    </source>
</evidence>
<comment type="similarity">
    <text evidence="8">Belongs to the MobA family.</text>
</comment>
<keyword evidence="7 8" id="KW-0501">Molybdenum cofactor biosynthesis</keyword>
<dbReference type="EMBL" id="JBHRVQ010000001">
    <property type="protein sequence ID" value="MFC3389465.1"/>
    <property type="molecule type" value="Genomic_DNA"/>
</dbReference>
<dbReference type="GO" id="GO:0016779">
    <property type="term" value="F:nucleotidyltransferase activity"/>
    <property type="evidence" value="ECO:0007669"/>
    <property type="project" value="UniProtKB-KW"/>
</dbReference>
<dbReference type="InterPro" id="IPR029044">
    <property type="entry name" value="Nucleotide-diphossugar_trans"/>
</dbReference>
<dbReference type="InterPro" id="IPR025877">
    <property type="entry name" value="MobA-like_NTP_Trfase"/>
</dbReference>